<gene>
    <name evidence="1" type="ORF">D9Q98_008504</name>
</gene>
<proteinExistence type="predicted"/>
<evidence type="ECO:0000313" key="2">
    <source>
        <dbReference type="Proteomes" id="UP001055712"/>
    </source>
</evidence>
<dbReference type="Proteomes" id="UP001055712">
    <property type="component" value="Unassembled WGS sequence"/>
</dbReference>
<protein>
    <submittedName>
        <fullName evidence="1">Uncharacterized protein</fullName>
    </submittedName>
</protein>
<reference evidence="1" key="2">
    <citation type="submission" date="2020-11" db="EMBL/GenBank/DDBJ databases">
        <authorList>
            <person name="Cecchin M."/>
            <person name="Marcolungo L."/>
            <person name="Rossato M."/>
            <person name="Girolomoni L."/>
            <person name="Cosentino E."/>
            <person name="Cuine S."/>
            <person name="Li-Beisson Y."/>
            <person name="Delledonne M."/>
            <person name="Ballottari M."/>
        </authorList>
    </citation>
    <scope>NUCLEOTIDE SEQUENCE</scope>
    <source>
        <strain evidence="1">211/11P</strain>
        <tissue evidence="1">Whole cell</tissue>
    </source>
</reference>
<reference evidence="1" key="1">
    <citation type="journal article" date="2019" name="Plant J.">
        <title>Chlorella vulgaris genome assembly and annotation reveals the molecular basis for metabolic acclimation to high light conditions.</title>
        <authorList>
            <person name="Cecchin M."/>
            <person name="Marcolungo L."/>
            <person name="Rossato M."/>
            <person name="Girolomoni L."/>
            <person name="Cosentino E."/>
            <person name="Cuine S."/>
            <person name="Li-Beisson Y."/>
            <person name="Delledonne M."/>
            <person name="Ballottari M."/>
        </authorList>
    </citation>
    <scope>NUCLEOTIDE SEQUENCE</scope>
    <source>
        <strain evidence="1">211/11P</strain>
    </source>
</reference>
<evidence type="ECO:0000313" key="1">
    <source>
        <dbReference type="EMBL" id="KAI3426125.1"/>
    </source>
</evidence>
<dbReference type="EMBL" id="SIDB01000011">
    <property type="protein sequence ID" value="KAI3426125.1"/>
    <property type="molecule type" value="Genomic_DNA"/>
</dbReference>
<accession>A0A9D4TI73</accession>
<dbReference type="AlphaFoldDB" id="A0A9D4TI73"/>
<keyword evidence="2" id="KW-1185">Reference proteome</keyword>
<comment type="caution">
    <text evidence="1">The sequence shown here is derived from an EMBL/GenBank/DDBJ whole genome shotgun (WGS) entry which is preliminary data.</text>
</comment>
<sequence length="163" mass="18010">MRRTCGRYTGPPPLPGAVTRICRLHSHVAACQVRLLFMFVIVEDYREGRLMASRQVLRDLVGSWGALGWRLPLPWHMAAQLAHMAAAAWRLAPAYCAGFVQPTLLQAWRGGETAPVRRPPSLFASEAEGEGPLDLEQEWSPVLLSLFAAQMASLVLRAALHKS</sequence>
<organism evidence="1 2">
    <name type="scientific">Chlorella vulgaris</name>
    <name type="common">Green alga</name>
    <dbReference type="NCBI Taxonomy" id="3077"/>
    <lineage>
        <taxon>Eukaryota</taxon>
        <taxon>Viridiplantae</taxon>
        <taxon>Chlorophyta</taxon>
        <taxon>core chlorophytes</taxon>
        <taxon>Trebouxiophyceae</taxon>
        <taxon>Chlorellales</taxon>
        <taxon>Chlorellaceae</taxon>
        <taxon>Chlorella clade</taxon>
        <taxon>Chlorella</taxon>
    </lineage>
</organism>
<name>A0A9D4TI73_CHLVU</name>